<feature type="domain" description="Electron transfer flavoprotein alpha/beta-subunit N-terminal" evidence="4">
    <location>
        <begin position="7"/>
        <end position="200"/>
    </location>
</feature>
<dbReference type="InterPro" id="IPR014729">
    <property type="entry name" value="Rossmann-like_a/b/a_fold"/>
</dbReference>
<proteinExistence type="inferred from homology"/>
<evidence type="ECO:0000313" key="5">
    <source>
        <dbReference type="EMBL" id="OUO56996.1"/>
    </source>
</evidence>
<feature type="binding site" evidence="3">
    <location>
        <position position="220"/>
    </location>
    <ligand>
        <name>FAD</name>
        <dbReference type="ChEBI" id="CHEBI:57692"/>
    </ligand>
</feature>
<evidence type="ECO:0000256" key="3">
    <source>
        <dbReference type="PIRSR" id="PIRSR000089-1"/>
    </source>
</evidence>
<keyword evidence="2" id="KW-0813">Transport</keyword>
<dbReference type="Gene3D" id="3.40.50.1220">
    <property type="entry name" value="TPP-binding domain"/>
    <property type="match status" value="1"/>
</dbReference>
<keyword evidence="2" id="KW-0249">Electron transport</keyword>
<dbReference type="CDD" id="cd01715">
    <property type="entry name" value="ETF_alpha"/>
    <property type="match status" value="1"/>
</dbReference>
<organism evidence="5 6">
    <name type="scientific">Candidatus Avelusimicrobium gallicola</name>
    <dbReference type="NCBI Taxonomy" id="2562704"/>
    <lineage>
        <taxon>Bacteria</taxon>
        <taxon>Pseudomonadati</taxon>
        <taxon>Elusimicrobiota</taxon>
        <taxon>Elusimicrobia</taxon>
        <taxon>Elusimicrobiales</taxon>
        <taxon>Elusimicrobiaceae</taxon>
        <taxon>Candidatus Avelusimicrobium</taxon>
    </lineage>
</organism>
<dbReference type="SMART" id="SM00893">
    <property type="entry name" value="ETF"/>
    <property type="match status" value="1"/>
</dbReference>
<name>A0A1Y4DD94_9BACT</name>
<dbReference type="SUPFAM" id="SSF52467">
    <property type="entry name" value="DHS-like NAD/FAD-binding domain"/>
    <property type="match status" value="1"/>
</dbReference>
<dbReference type="InterPro" id="IPR033947">
    <property type="entry name" value="ETF_alpha_N"/>
</dbReference>
<dbReference type="Gene3D" id="3.40.50.620">
    <property type="entry name" value="HUPs"/>
    <property type="match status" value="1"/>
</dbReference>
<dbReference type="PANTHER" id="PTHR43153:SF1">
    <property type="entry name" value="ELECTRON TRANSFER FLAVOPROTEIN SUBUNIT ALPHA, MITOCHONDRIAL"/>
    <property type="match status" value="1"/>
</dbReference>
<dbReference type="AlphaFoldDB" id="A0A1Y4DD94"/>
<evidence type="ECO:0000256" key="1">
    <source>
        <dbReference type="ARBA" id="ARBA00005817"/>
    </source>
</evidence>
<dbReference type="InterPro" id="IPR014730">
    <property type="entry name" value="ETF_a/b_N"/>
</dbReference>
<feature type="binding site" evidence="3">
    <location>
        <begin position="259"/>
        <end position="263"/>
    </location>
    <ligand>
        <name>FAD</name>
        <dbReference type="ChEBI" id="CHEBI:57692"/>
    </ligand>
</feature>
<dbReference type="InterPro" id="IPR014731">
    <property type="entry name" value="ETF_asu_C"/>
</dbReference>
<dbReference type="Pfam" id="PF01012">
    <property type="entry name" value="ETF"/>
    <property type="match status" value="1"/>
</dbReference>
<feature type="binding site" evidence="3">
    <location>
        <begin position="245"/>
        <end position="246"/>
    </location>
    <ligand>
        <name>FAD</name>
        <dbReference type="ChEBI" id="CHEBI:57692"/>
    </ligand>
</feature>
<accession>A0A1Y4DD94</accession>
<dbReference type="RefSeq" id="WP_087288137.1">
    <property type="nucleotide sequence ID" value="NZ_NFJD01000002.1"/>
</dbReference>
<comment type="similarity">
    <text evidence="1">Belongs to the ETF alpha-subunit/FixB family.</text>
</comment>
<keyword evidence="3" id="KW-0274">FAD</keyword>
<dbReference type="GO" id="GO:0009055">
    <property type="term" value="F:electron transfer activity"/>
    <property type="evidence" value="ECO:0007669"/>
    <property type="project" value="InterPro"/>
</dbReference>
<protein>
    <submittedName>
        <fullName evidence="5">Electron transfer flavoprotein subunit alpha</fullName>
    </submittedName>
</protein>
<dbReference type="SUPFAM" id="SSF52402">
    <property type="entry name" value="Adenine nucleotide alpha hydrolases-like"/>
    <property type="match status" value="1"/>
</dbReference>
<feature type="binding site" evidence="3">
    <location>
        <begin position="276"/>
        <end position="283"/>
    </location>
    <ligand>
        <name>FAD</name>
        <dbReference type="ChEBI" id="CHEBI:57692"/>
    </ligand>
</feature>
<dbReference type="GO" id="GO:0033539">
    <property type="term" value="P:fatty acid beta-oxidation using acyl-CoA dehydrogenase"/>
    <property type="evidence" value="ECO:0007669"/>
    <property type="project" value="TreeGrafter"/>
</dbReference>
<dbReference type="Proteomes" id="UP000196368">
    <property type="component" value="Unassembled WGS sequence"/>
</dbReference>
<keyword evidence="6" id="KW-1185">Reference proteome</keyword>
<reference evidence="6" key="1">
    <citation type="submission" date="2017-04" db="EMBL/GenBank/DDBJ databases">
        <title>Function of individual gut microbiota members based on whole genome sequencing of pure cultures obtained from chicken caecum.</title>
        <authorList>
            <person name="Medvecky M."/>
            <person name="Cejkova D."/>
            <person name="Polansky O."/>
            <person name="Karasova D."/>
            <person name="Kubasova T."/>
            <person name="Cizek A."/>
            <person name="Rychlik I."/>
        </authorList>
    </citation>
    <scope>NUCLEOTIDE SEQUENCE [LARGE SCALE GENOMIC DNA]</scope>
    <source>
        <strain evidence="6">An273</strain>
    </source>
</reference>
<sequence length="328" mass="35504">MNDCKNVWIFAEAQRGKLSPTALELLTAGRQLADDLGEKLCAVLLGYEVEKFAQDLFEHGADVVYVCDDKALENYLDDVYAKVLADMVQKYQPNKFLLPATNLGRSLSAKTAIFVGTGLTADATEVVINKADGQLYATRPTFGGNLMATITCTHTRPEMCSLRPMSYEKAPRQAGRTGEIVRFAFDPKKHTTLAKFVEFIKSQGDGMDLSEAEIIVAGGRGVGKAEGFELLHKLADRLGGAVAASRAPVDSGWIDYRYQVGLTGRTVKPKVYIACGISGQIQHMAGMSGSDVIVAINKDPEAPIMKVANYAVQGDLYDVVPAMLEALK</sequence>
<dbReference type="InterPro" id="IPR001308">
    <property type="entry name" value="ETF_a/FixB"/>
</dbReference>
<gene>
    <name evidence="5" type="ORF">B5F75_03875</name>
</gene>
<dbReference type="PANTHER" id="PTHR43153">
    <property type="entry name" value="ELECTRON TRANSFER FLAVOPROTEIN ALPHA"/>
    <property type="match status" value="1"/>
</dbReference>
<dbReference type="OrthoDB" id="9770286at2"/>
<evidence type="ECO:0000259" key="4">
    <source>
        <dbReference type="SMART" id="SM00893"/>
    </source>
</evidence>
<dbReference type="EMBL" id="NFJD01000002">
    <property type="protein sequence ID" value="OUO56996.1"/>
    <property type="molecule type" value="Genomic_DNA"/>
</dbReference>
<dbReference type="InterPro" id="IPR029035">
    <property type="entry name" value="DHS-like_NAD/FAD-binding_dom"/>
</dbReference>
<comment type="caution">
    <text evidence="5">The sequence shown here is derived from an EMBL/GenBank/DDBJ whole genome shotgun (WGS) entry which is preliminary data.</text>
</comment>
<dbReference type="Pfam" id="PF00766">
    <property type="entry name" value="ETF_alpha"/>
    <property type="match status" value="1"/>
</dbReference>
<dbReference type="PIRSF" id="PIRSF000089">
    <property type="entry name" value="Electra_flavoP_a"/>
    <property type="match status" value="1"/>
</dbReference>
<comment type="cofactor">
    <cofactor evidence="3">
        <name>FAD</name>
        <dbReference type="ChEBI" id="CHEBI:57692"/>
    </cofactor>
    <text evidence="3">Binds 1 FAD per dimer.</text>
</comment>
<keyword evidence="3" id="KW-0285">Flavoprotein</keyword>
<feature type="binding site" evidence="3">
    <location>
        <position position="297"/>
    </location>
    <ligand>
        <name>FAD</name>
        <dbReference type="ChEBI" id="CHEBI:57692"/>
    </ligand>
</feature>
<evidence type="ECO:0000256" key="2">
    <source>
        <dbReference type="ARBA" id="ARBA00022982"/>
    </source>
</evidence>
<evidence type="ECO:0000313" key="6">
    <source>
        <dbReference type="Proteomes" id="UP000196368"/>
    </source>
</evidence>
<dbReference type="GO" id="GO:0050660">
    <property type="term" value="F:flavin adenine dinucleotide binding"/>
    <property type="evidence" value="ECO:0007669"/>
    <property type="project" value="InterPro"/>
</dbReference>